<dbReference type="InterPro" id="IPR029058">
    <property type="entry name" value="AB_hydrolase_fold"/>
</dbReference>
<reference evidence="5" key="1">
    <citation type="submission" date="2015-02" db="EMBL/GenBank/DDBJ databases">
        <title>Genome sequencing for Strongylocentrotus purpuratus.</title>
        <authorList>
            <person name="Murali S."/>
            <person name="Liu Y."/>
            <person name="Vee V."/>
            <person name="English A."/>
            <person name="Wang M."/>
            <person name="Skinner E."/>
            <person name="Han Y."/>
            <person name="Muzny D.M."/>
            <person name="Worley K.C."/>
            <person name="Gibbs R.A."/>
        </authorList>
    </citation>
    <scope>NUCLEOTIDE SEQUENCE</scope>
</reference>
<evidence type="ECO:0000259" key="3">
    <source>
        <dbReference type="Pfam" id="PF00561"/>
    </source>
</evidence>
<dbReference type="InterPro" id="IPR000639">
    <property type="entry name" value="Epox_hydrolase-like"/>
</dbReference>
<keyword evidence="1" id="KW-0378">Hydrolase</keyword>
<name>A0A7M7N1A6_STRPU</name>
<keyword evidence="5" id="KW-1185">Reference proteome</keyword>
<dbReference type="GeneID" id="591839"/>
<proteinExistence type="inferred from homology"/>
<dbReference type="OrthoDB" id="408373at2759"/>
<evidence type="ECO:0000256" key="1">
    <source>
        <dbReference type="ARBA" id="ARBA00022801"/>
    </source>
</evidence>
<dbReference type="RefSeq" id="XP_030829158.1">
    <property type="nucleotide sequence ID" value="XM_030973298.1"/>
</dbReference>
<organism evidence="4 5">
    <name type="scientific">Strongylocentrotus purpuratus</name>
    <name type="common">Purple sea urchin</name>
    <dbReference type="NCBI Taxonomy" id="7668"/>
    <lineage>
        <taxon>Eukaryota</taxon>
        <taxon>Metazoa</taxon>
        <taxon>Echinodermata</taxon>
        <taxon>Eleutherozoa</taxon>
        <taxon>Echinozoa</taxon>
        <taxon>Echinoidea</taxon>
        <taxon>Euechinoidea</taxon>
        <taxon>Echinacea</taxon>
        <taxon>Camarodonta</taxon>
        <taxon>Echinidea</taxon>
        <taxon>Strongylocentrotidae</taxon>
        <taxon>Strongylocentrotus</taxon>
    </lineage>
</organism>
<dbReference type="PANTHER" id="PTHR43329">
    <property type="entry name" value="EPOXIDE HYDROLASE"/>
    <property type="match status" value="1"/>
</dbReference>
<dbReference type="GO" id="GO:0016787">
    <property type="term" value="F:hydrolase activity"/>
    <property type="evidence" value="ECO:0000318"/>
    <property type="project" value="GO_Central"/>
</dbReference>
<reference evidence="4" key="2">
    <citation type="submission" date="2021-01" db="UniProtKB">
        <authorList>
            <consortium name="EnsemblMetazoa"/>
        </authorList>
    </citation>
    <scope>IDENTIFICATION</scope>
</reference>
<evidence type="ECO:0000313" key="5">
    <source>
        <dbReference type="Proteomes" id="UP000007110"/>
    </source>
</evidence>
<dbReference type="GO" id="GO:0004301">
    <property type="term" value="F:epoxide hydrolase activity"/>
    <property type="evidence" value="ECO:0007669"/>
    <property type="project" value="UniProtKB-ARBA"/>
</dbReference>
<dbReference type="SUPFAM" id="SSF53474">
    <property type="entry name" value="alpha/beta-Hydrolases"/>
    <property type="match status" value="1"/>
</dbReference>
<accession>A0A7M7N1A6</accession>
<dbReference type="FunCoup" id="A0A7M7N1A6">
    <property type="interactions" value="2"/>
</dbReference>
<dbReference type="InParanoid" id="A0A7M7N1A6"/>
<dbReference type="PRINTS" id="PR00111">
    <property type="entry name" value="ABHYDROLASE"/>
</dbReference>
<feature type="domain" description="AB hydrolase-1" evidence="3">
    <location>
        <begin position="39"/>
        <end position="278"/>
    </location>
</feature>
<dbReference type="KEGG" id="spu:591839"/>
<dbReference type="Gene3D" id="3.40.50.1820">
    <property type="entry name" value="alpha/beta hydrolase"/>
    <property type="match status" value="1"/>
</dbReference>
<dbReference type="PRINTS" id="PR00412">
    <property type="entry name" value="EPOXHYDRLASE"/>
</dbReference>
<dbReference type="Proteomes" id="UP000007110">
    <property type="component" value="Unassembled WGS sequence"/>
</dbReference>
<sequence length="297" mass="34858">MCRSLLSARIFHQKYYYCSISMIQNLKLHVVESGDAKNPLMLFLHGFPECWYSWRHQIRAFNKDYHCVAFDMRGVGESDGPPGKRNYTSDLITGDVCELIQVLGHETCILVGHDWGGLIGWKFAAQYPQMVERYIAMNIPHPDRFSELLTFHLPQIIMSWYIFFFQIPWFPERAVKMGDYNMIDEECKHGETTDEDIQAFKYSISKPGRTHTFLNYYRNELTLLFNKTGVVKTPTLLIWGTADNYLHTKLSYDTEKFCPSLKVERIEGGNHFIQQDKPDLVNQLMRKYLEREITLKI</sequence>
<dbReference type="Pfam" id="PF00561">
    <property type="entry name" value="Abhydrolase_1"/>
    <property type="match status" value="1"/>
</dbReference>
<protein>
    <recommendedName>
        <fullName evidence="3">AB hydrolase-1 domain-containing protein</fullName>
    </recommendedName>
</protein>
<comment type="similarity">
    <text evidence="2">Belongs to the AB hydrolase superfamily. Epoxide hydrolase family.</text>
</comment>
<evidence type="ECO:0000256" key="2">
    <source>
        <dbReference type="ARBA" id="ARBA00038334"/>
    </source>
</evidence>
<dbReference type="InterPro" id="IPR000073">
    <property type="entry name" value="AB_hydrolase_1"/>
</dbReference>
<dbReference type="OMA" id="YQIPMLV"/>
<dbReference type="EnsemblMetazoa" id="XM_030973298">
    <property type="protein sequence ID" value="XP_030829158"/>
    <property type="gene ID" value="LOC591839"/>
</dbReference>
<evidence type="ECO:0000313" key="4">
    <source>
        <dbReference type="EnsemblMetazoa" id="XP_030829158"/>
    </source>
</evidence>
<dbReference type="AlphaFoldDB" id="A0A7M7N1A6"/>